<dbReference type="InterPro" id="IPR019159">
    <property type="entry name" value="CCDC93_CC"/>
</dbReference>
<dbReference type="InterPro" id="IPR039116">
    <property type="entry name" value="CCDC93"/>
</dbReference>
<dbReference type="AlphaFoldDB" id="A0A9R1VAW2"/>
<dbReference type="EMBL" id="NBSK02000006">
    <property type="protein sequence ID" value="KAJ0202004.1"/>
    <property type="molecule type" value="Genomic_DNA"/>
</dbReference>
<organism evidence="2 3">
    <name type="scientific">Lactuca sativa</name>
    <name type="common">Garden lettuce</name>
    <dbReference type="NCBI Taxonomy" id="4236"/>
    <lineage>
        <taxon>Eukaryota</taxon>
        <taxon>Viridiplantae</taxon>
        <taxon>Streptophyta</taxon>
        <taxon>Embryophyta</taxon>
        <taxon>Tracheophyta</taxon>
        <taxon>Spermatophyta</taxon>
        <taxon>Magnoliopsida</taxon>
        <taxon>eudicotyledons</taxon>
        <taxon>Gunneridae</taxon>
        <taxon>Pentapetalae</taxon>
        <taxon>asterids</taxon>
        <taxon>campanulids</taxon>
        <taxon>Asterales</taxon>
        <taxon>Asteraceae</taxon>
        <taxon>Cichorioideae</taxon>
        <taxon>Cichorieae</taxon>
        <taxon>Lactucinae</taxon>
        <taxon>Lactuca</taxon>
    </lineage>
</organism>
<sequence>MTILEKQKEEDESNYSEIYARLQLEDLASKLREIISLKRQRDDIPTQAELIQYERRFSELNVHIQGKLWQTCKYYATYNALLETKELMLKETSLLNSMSSHLHDALKQCYGHHRGVGDVKAVRA</sequence>
<protein>
    <recommendedName>
        <fullName evidence="1">CCDC93 coiled-coil domain-containing protein</fullName>
    </recommendedName>
</protein>
<evidence type="ECO:0000313" key="2">
    <source>
        <dbReference type="EMBL" id="KAJ0202004.1"/>
    </source>
</evidence>
<accession>A0A9R1VAW2</accession>
<evidence type="ECO:0000259" key="1">
    <source>
        <dbReference type="Pfam" id="PF09762"/>
    </source>
</evidence>
<dbReference type="PANTHER" id="PTHR16441">
    <property type="entry name" value="FIDIPIDINE"/>
    <property type="match status" value="1"/>
</dbReference>
<proteinExistence type="predicted"/>
<name>A0A9R1VAW2_LACSA</name>
<gene>
    <name evidence="2" type="ORF">LSAT_V11C600307530</name>
</gene>
<comment type="caution">
    <text evidence="2">The sequence shown here is derived from an EMBL/GenBank/DDBJ whole genome shotgun (WGS) entry which is preliminary data.</text>
</comment>
<dbReference type="Proteomes" id="UP000235145">
    <property type="component" value="Unassembled WGS sequence"/>
</dbReference>
<dbReference type="PANTHER" id="PTHR16441:SF0">
    <property type="entry name" value="COILED-COIL DOMAIN-CONTAINING PROTEIN 93"/>
    <property type="match status" value="1"/>
</dbReference>
<dbReference type="Pfam" id="PF09762">
    <property type="entry name" value="CCDC93_CC"/>
    <property type="match status" value="1"/>
</dbReference>
<keyword evidence="3" id="KW-1185">Reference proteome</keyword>
<evidence type="ECO:0000313" key="3">
    <source>
        <dbReference type="Proteomes" id="UP000235145"/>
    </source>
</evidence>
<feature type="domain" description="CCDC93 coiled-coil" evidence="1">
    <location>
        <begin position="26"/>
        <end position="108"/>
    </location>
</feature>
<reference evidence="2 3" key="1">
    <citation type="journal article" date="2017" name="Nat. Commun.">
        <title>Genome assembly with in vitro proximity ligation data and whole-genome triplication in lettuce.</title>
        <authorList>
            <person name="Reyes-Chin-Wo S."/>
            <person name="Wang Z."/>
            <person name="Yang X."/>
            <person name="Kozik A."/>
            <person name="Arikit S."/>
            <person name="Song C."/>
            <person name="Xia L."/>
            <person name="Froenicke L."/>
            <person name="Lavelle D.O."/>
            <person name="Truco M.J."/>
            <person name="Xia R."/>
            <person name="Zhu S."/>
            <person name="Xu C."/>
            <person name="Xu H."/>
            <person name="Xu X."/>
            <person name="Cox K."/>
            <person name="Korf I."/>
            <person name="Meyers B.C."/>
            <person name="Michelmore R.W."/>
        </authorList>
    </citation>
    <scope>NUCLEOTIDE SEQUENCE [LARGE SCALE GENOMIC DNA]</scope>
    <source>
        <strain evidence="3">cv. Salinas</strain>
        <tissue evidence="2">Seedlings</tissue>
    </source>
</reference>